<evidence type="ECO:0008006" key="4">
    <source>
        <dbReference type="Google" id="ProtNLM"/>
    </source>
</evidence>
<protein>
    <recommendedName>
        <fullName evidence="4">ATP-binding protein</fullName>
    </recommendedName>
</protein>
<sequence length="1232" mass="144125">MNYNKLGLKEIRFINSGHFPNESVIIDDFTLLLGSSGVGKTTVMSAICYFYTMDKSKTRPLEKELCFYDWHLKGIYAHLIYIYENSIGRNALILSKDDGKVKHTFINIHNYEEDISTLYLDSDKRCLSLKEILANCAKKSLIFYKSETVATFRKMMCRKSYRMLPNKDKPELDFSFYDSKESANIFGKYLFNIYSNSSVRDKGIKDMLISLIGEKEYSLDILDFKNKLSEALKNVAHFELIKDRRERILKLDDTVISYKALCDEIDNITFELETISYNKDRIKKVIDDNHLDLLTQQRINSDKKDELLKEWKIKSNTYSTQISDLNIEIKTNKETYNNFHEKYRIENLIIEQDRQSDYEKKLYELNIKVNAISSSIEELETKEKTQKQKANALINDKKDNEKKELDFKKDNLTNEILQVSKNKEIDIEKGILSFDKELEIKNLEYSQLDKKISQDETALSYMPKQVLENSNTKKFKEEIERLSTLKTSIESQVKILNNEKEELEEEKEKSLKEINSKIQNELSEYIKIKDEFKSKIDLLNTKLDIGKNNLFGFLNKNEVPNKRKILALASDEVLFKESNFKFSLESSNDTFYGLKIDGDIEGLATKYDLETLENSKASLQKQRDELVARYNIRYKNSQENLKTISNKYQKSIQEKSRAIYDLTPKIKDYEIKISNERKRLEDEIIRLKEELDKNIIDKKEHLKKDKEQLSSLKEYLSNIKENRSNFISEINKKYKEQEFRLNNELDVCKQSINGINKKYAQEIEDSQNEIHNIYNEIKKKENIDTDELESLQRAIKQLDKSIKDINNNRALVRRYKDEVLPNYNKISFLTEQHDLIIKQRDKQKDYFEKEISILDDKLNDIKKTMDMWKNYAESFKNFELEILEYDSTKNYEAYSDDEIKLLLNSRKNINILERFKTLTNQQSEKEKTIILETGKIIDGIPSDNMMKLKTKFDINSFEDNIEQYIVIAKSYADFIKTKFDIEGTSLQLHRLIEAINDAVSKISHIKGTFNSIVKDVNKINRTIDNGIKNITVIDYIRLNFKDTGKDEIVTSIENIGDMLSANMLIGYENSQRSEQVKNELVKIAYDLQIVLDKTFKKNITVADISTLTFDVSENAQVTKGIATLDSVGSNGTSIMIKAIIYITLLRMVANKFTNSEDIKYHCIIDEIGQISADYFTELMKYARHLEFVFINGTAANDDDIIEAYPRIYMGTRESSNHVELNLIDARNAMEDW</sequence>
<dbReference type="Proteomes" id="UP000290870">
    <property type="component" value="Unassembled WGS sequence"/>
</dbReference>
<feature type="coiled-coil region" evidence="1">
    <location>
        <begin position="756"/>
        <end position="808"/>
    </location>
</feature>
<dbReference type="OrthoDB" id="5340996at2"/>
<accession>A0A4Q0ZBI2</accession>
<gene>
    <name evidence="2" type="ORF">CRU90_11675</name>
</gene>
<evidence type="ECO:0000313" key="2">
    <source>
        <dbReference type="EMBL" id="RXJ83020.1"/>
    </source>
</evidence>
<evidence type="ECO:0000313" key="3">
    <source>
        <dbReference type="Proteomes" id="UP000290870"/>
    </source>
</evidence>
<dbReference type="InterPro" id="IPR027417">
    <property type="entry name" value="P-loop_NTPase"/>
</dbReference>
<feature type="coiled-coil region" evidence="1">
    <location>
        <begin position="376"/>
        <end position="415"/>
    </location>
</feature>
<name>A0A4Q0ZBI2_9BACT</name>
<keyword evidence="1" id="KW-0175">Coiled coil</keyword>
<proteinExistence type="predicted"/>
<dbReference type="AlphaFoldDB" id="A0A4Q0ZBI2"/>
<evidence type="ECO:0000256" key="1">
    <source>
        <dbReference type="SAM" id="Coils"/>
    </source>
</evidence>
<reference evidence="2 3" key="1">
    <citation type="submission" date="2017-10" db="EMBL/GenBank/DDBJ databases">
        <title>Genomics of the genus Arcobacter.</title>
        <authorList>
            <person name="Perez-Cataluna A."/>
            <person name="Figueras M.J."/>
        </authorList>
    </citation>
    <scope>NUCLEOTIDE SEQUENCE [LARGE SCALE GENOMIC DNA]</scope>
    <source>
        <strain evidence="2 3">F26</strain>
    </source>
</reference>
<dbReference type="SUPFAM" id="SSF52540">
    <property type="entry name" value="P-loop containing nucleoside triphosphate hydrolases"/>
    <property type="match status" value="1"/>
</dbReference>
<organism evidence="2 3">
    <name type="scientific">Arcobacter cloacae</name>
    <dbReference type="NCBI Taxonomy" id="1054034"/>
    <lineage>
        <taxon>Bacteria</taxon>
        <taxon>Pseudomonadati</taxon>
        <taxon>Campylobacterota</taxon>
        <taxon>Epsilonproteobacteria</taxon>
        <taxon>Campylobacterales</taxon>
        <taxon>Arcobacteraceae</taxon>
        <taxon>Arcobacter</taxon>
    </lineage>
</organism>
<dbReference type="RefSeq" id="WP_128987453.1">
    <property type="nucleotide sequence ID" value="NZ_PDJZ01000018.1"/>
</dbReference>
<feature type="coiled-coil region" evidence="1">
    <location>
        <begin position="479"/>
        <end position="531"/>
    </location>
</feature>
<dbReference type="EMBL" id="PDJZ01000018">
    <property type="protein sequence ID" value="RXJ83020.1"/>
    <property type="molecule type" value="Genomic_DNA"/>
</dbReference>
<dbReference type="Pfam" id="PF12128">
    <property type="entry name" value="DUF3584"/>
    <property type="match status" value="1"/>
</dbReference>
<feature type="coiled-coil region" evidence="1">
    <location>
        <begin position="609"/>
        <end position="722"/>
    </location>
</feature>
<comment type="caution">
    <text evidence="2">The sequence shown here is derived from an EMBL/GenBank/DDBJ whole genome shotgun (WGS) entry which is preliminary data.</text>
</comment>
<dbReference type="InterPro" id="IPR021979">
    <property type="entry name" value="DUF3584"/>
</dbReference>